<feature type="non-terminal residue" evidence="6">
    <location>
        <position position="1"/>
    </location>
</feature>
<dbReference type="GO" id="GO:0016020">
    <property type="term" value="C:membrane"/>
    <property type="evidence" value="ECO:0007669"/>
    <property type="project" value="UniProtKB-SubCell"/>
</dbReference>
<dbReference type="Pfam" id="PF11057">
    <property type="entry name" value="Cortexin"/>
    <property type="match status" value="1"/>
</dbReference>
<keyword evidence="4 5" id="KW-0472">Membrane</keyword>
<evidence type="ECO:0000256" key="1">
    <source>
        <dbReference type="ARBA" id="ARBA00004167"/>
    </source>
</evidence>
<evidence type="ECO:0000256" key="3">
    <source>
        <dbReference type="ARBA" id="ARBA00022989"/>
    </source>
</evidence>
<keyword evidence="2 5" id="KW-0812">Transmembrane</keyword>
<dbReference type="InterPro" id="IPR020066">
    <property type="entry name" value="Cortexin"/>
</dbReference>
<feature type="transmembrane region" description="Helical" evidence="5">
    <location>
        <begin position="28"/>
        <end position="54"/>
    </location>
</feature>
<proteinExistence type="predicted"/>
<evidence type="ECO:0000313" key="6">
    <source>
        <dbReference type="EMBL" id="NXF93532.1"/>
    </source>
</evidence>
<comment type="subcellular location">
    <subcellularLocation>
        <location evidence="1">Membrane</location>
        <topology evidence="1">Single-pass membrane protein</topology>
    </subcellularLocation>
</comment>
<evidence type="ECO:0000256" key="5">
    <source>
        <dbReference type="SAM" id="Phobius"/>
    </source>
</evidence>
<keyword evidence="3 5" id="KW-1133">Transmembrane helix</keyword>
<comment type="caution">
    <text evidence="6">The sequence shown here is derived from an EMBL/GenBank/DDBJ whole genome shotgun (WGS) entry which is preliminary data.</text>
</comment>
<feature type="non-terminal residue" evidence="6">
    <location>
        <position position="66"/>
    </location>
</feature>
<name>A0A7K8XRR3_9PICI</name>
<evidence type="ECO:0000313" key="7">
    <source>
        <dbReference type="Proteomes" id="UP000583613"/>
    </source>
</evidence>
<dbReference type="PANTHER" id="PTHR16736">
    <property type="entry name" value="CORTEXIN-1-RELATED"/>
    <property type="match status" value="1"/>
</dbReference>
<accession>A0A7K8XRR3</accession>
<protein>
    <submittedName>
        <fullName evidence="6">CTXN3 protein</fullName>
    </submittedName>
</protein>
<keyword evidence="7" id="KW-1185">Reference proteome</keyword>
<dbReference type="PANTHER" id="PTHR16736:SF1">
    <property type="entry name" value="CORTEXIN-3"/>
    <property type="match status" value="1"/>
</dbReference>
<dbReference type="Proteomes" id="UP000583613">
    <property type="component" value="Unassembled WGS sequence"/>
</dbReference>
<dbReference type="AlphaFoldDB" id="A0A7K8XRR3"/>
<organism evidence="6 7">
    <name type="scientific">Eubucco bourcierii</name>
    <name type="common">red-headed barbet</name>
    <dbReference type="NCBI Taxonomy" id="91767"/>
    <lineage>
        <taxon>Eukaryota</taxon>
        <taxon>Metazoa</taxon>
        <taxon>Chordata</taxon>
        <taxon>Craniata</taxon>
        <taxon>Vertebrata</taxon>
        <taxon>Euteleostomi</taxon>
        <taxon>Archelosauria</taxon>
        <taxon>Archosauria</taxon>
        <taxon>Dinosauria</taxon>
        <taxon>Saurischia</taxon>
        <taxon>Theropoda</taxon>
        <taxon>Coelurosauria</taxon>
        <taxon>Aves</taxon>
        <taxon>Neognathae</taxon>
        <taxon>Neoaves</taxon>
        <taxon>Telluraves</taxon>
        <taxon>Coraciimorphae</taxon>
        <taxon>Piciformes</taxon>
        <taxon>Ramphastidae</taxon>
        <taxon>Eubucco</taxon>
    </lineage>
</organism>
<evidence type="ECO:0000256" key="2">
    <source>
        <dbReference type="ARBA" id="ARBA00022692"/>
    </source>
</evidence>
<sequence length="66" mass="7438">GEIFIAALVPSGNTTPNSSIMLEQKTMFVFVILLFIFLCILIVHCFQILLSLYWSMPTSAWADVLE</sequence>
<evidence type="ECO:0000256" key="4">
    <source>
        <dbReference type="ARBA" id="ARBA00023136"/>
    </source>
</evidence>
<dbReference type="EMBL" id="VWZE01016750">
    <property type="protein sequence ID" value="NXF93532.1"/>
    <property type="molecule type" value="Genomic_DNA"/>
</dbReference>
<reference evidence="6 7" key="1">
    <citation type="submission" date="2019-09" db="EMBL/GenBank/DDBJ databases">
        <title>Bird 10,000 Genomes (B10K) Project - Family phase.</title>
        <authorList>
            <person name="Zhang G."/>
        </authorList>
    </citation>
    <scope>NUCLEOTIDE SEQUENCE [LARGE SCALE GENOMIC DNA]</scope>
    <source>
        <strain evidence="6">B10K-DU-001-04</strain>
        <tissue evidence="6">Muscle</tissue>
    </source>
</reference>
<gene>
    <name evidence="6" type="primary">Ctxn3</name>
    <name evidence="6" type="ORF">EUBBOU_R07342</name>
</gene>